<evidence type="ECO:0000256" key="10">
    <source>
        <dbReference type="SAM" id="Coils"/>
    </source>
</evidence>
<dbReference type="CDD" id="cd17546">
    <property type="entry name" value="REC_hyHK_CKI1_RcsC-like"/>
    <property type="match status" value="1"/>
</dbReference>
<dbReference type="InterPro" id="IPR001610">
    <property type="entry name" value="PAC"/>
</dbReference>
<accession>A0A5C5WN07</accession>
<dbReference type="NCBIfam" id="TIGR00229">
    <property type="entry name" value="sensory_box"/>
    <property type="match status" value="1"/>
</dbReference>
<dbReference type="InterPro" id="IPR004358">
    <property type="entry name" value="Sig_transdc_His_kin-like_C"/>
</dbReference>
<dbReference type="InterPro" id="IPR036890">
    <property type="entry name" value="HATPase_C_sf"/>
</dbReference>
<feature type="domain" description="PAS" evidence="14">
    <location>
        <begin position="756"/>
        <end position="826"/>
    </location>
</feature>
<comment type="caution">
    <text evidence="16">The sequence shown here is derived from an EMBL/GenBank/DDBJ whole genome shotgun (WGS) entry which is preliminary data.</text>
</comment>
<dbReference type="PRINTS" id="PR00344">
    <property type="entry name" value="BCTRLSENSOR"/>
</dbReference>
<keyword evidence="3 9" id="KW-0597">Phosphoprotein</keyword>
<dbReference type="PROSITE" id="PS50112">
    <property type="entry name" value="PAS"/>
    <property type="match status" value="1"/>
</dbReference>
<dbReference type="GO" id="GO:0000155">
    <property type="term" value="F:phosphorelay sensor kinase activity"/>
    <property type="evidence" value="ECO:0007669"/>
    <property type="project" value="InterPro"/>
</dbReference>
<evidence type="ECO:0000256" key="5">
    <source>
        <dbReference type="ARBA" id="ARBA00022741"/>
    </source>
</evidence>
<dbReference type="GO" id="GO:0005524">
    <property type="term" value="F:ATP binding"/>
    <property type="evidence" value="ECO:0007669"/>
    <property type="project" value="UniProtKB-KW"/>
</dbReference>
<dbReference type="InterPro" id="IPR005467">
    <property type="entry name" value="His_kinase_dom"/>
</dbReference>
<evidence type="ECO:0000256" key="3">
    <source>
        <dbReference type="ARBA" id="ARBA00022553"/>
    </source>
</evidence>
<keyword evidence="10" id="KW-0175">Coiled coil</keyword>
<evidence type="ECO:0000256" key="1">
    <source>
        <dbReference type="ARBA" id="ARBA00000085"/>
    </source>
</evidence>
<dbReference type="SUPFAM" id="SSF47384">
    <property type="entry name" value="Homodimeric domain of signal transducing histidine kinase"/>
    <property type="match status" value="2"/>
</dbReference>
<dbReference type="InterPro" id="IPR003661">
    <property type="entry name" value="HisK_dim/P_dom"/>
</dbReference>
<feature type="domain" description="Response regulatory" evidence="13">
    <location>
        <begin position="625"/>
        <end position="740"/>
    </location>
</feature>
<evidence type="ECO:0000259" key="12">
    <source>
        <dbReference type="PROSITE" id="PS50109"/>
    </source>
</evidence>
<dbReference type="FunFam" id="3.30.450.20:FF:000099">
    <property type="entry name" value="Sensory box sensor histidine kinase"/>
    <property type="match status" value="1"/>
</dbReference>
<dbReference type="InterPro" id="IPR035965">
    <property type="entry name" value="PAS-like_dom_sf"/>
</dbReference>
<dbReference type="FunFam" id="3.30.565.10:FF:000037">
    <property type="entry name" value="Hybrid sensor histidine kinase/response regulator"/>
    <property type="match status" value="1"/>
</dbReference>
<keyword evidence="5" id="KW-0547">Nucleotide-binding</keyword>
<dbReference type="SMART" id="SM00448">
    <property type="entry name" value="REC"/>
    <property type="match status" value="2"/>
</dbReference>
<dbReference type="EC" id="2.7.13.3" evidence="2"/>
<dbReference type="GO" id="GO:0005886">
    <property type="term" value="C:plasma membrane"/>
    <property type="evidence" value="ECO:0007669"/>
    <property type="project" value="TreeGrafter"/>
</dbReference>
<dbReference type="AlphaFoldDB" id="A0A5C5WN07"/>
<dbReference type="SMART" id="SM00086">
    <property type="entry name" value="PAC"/>
    <property type="match status" value="1"/>
</dbReference>
<keyword evidence="6 16" id="KW-0418">Kinase</keyword>
<dbReference type="Gene3D" id="3.30.565.10">
    <property type="entry name" value="Histidine kinase-like ATPase, C-terminal domain"/>
    <property type="match status" value="2"/>
</dbReference>
<dbReference type="SUPFAM" id="SSF55781">
    <property type="entry name" value="GAF domain-like"/>
    <property type="match status" value="1"/>
</dbReference>
<sequence length="1269" mass="140096">MGKTIRSMDWSKTPLGPIDSWPQSLRTTVSLCLSSNFPISLAWGKHHTQIYNDGYWPICGEKHPESMGQDFTECWASPWPVIGDAFSRALAGETSFLENQRMFLDRNGYLEETFFTFSFSPIRDESGGIGGLFHPVTETTSKMLSERRTRVLRDLAERAAEAHSVDEVFQISSNILAECEFDLPLAMIYVIDNERKRATLSGVSGIDRGTSASPVEMDLEQSDAIAWPLQRILDTANPLTLDNENGFEGLPCGPYPEDCQRVVLLPICPPGAEHPVAVLVAGVSPRLPFNEMYSSFLGLLSSAITAAVANARAYEEERRRAELLAEIDRAKTTFFSNVSHEFRTPLMLMLAPLEDSLTATDVELPEPHRERLTVAHRNSLRLLKLVNTLLDFSRIEAGRVQASYEPTDLPTYTSELASNFRSLCEKAGLKYTVECRSLAESVFVDRDMWEKIVLNLISNAFKYTLEGEISVAMSVENGDVRLSVRDTGEGVPEGEMPKLFERFHRVETSHGRTQEGTGIGLALVHELVKLHGGDVRVESQLNEGTTFTVLIPLGKAHLPADRISAERTLESTSLGASPFVEEAARWIPGGDESIAPGSDVTHAARSDNAAALSPSTSPNPEHRPRVLLADDNADMREYICRLLSEHYDVTTVADGSTALKEALANPPDLILADIMMPNLDGFGLLEQLRSQETTKLLPIILVSARAGEEARVEGLEAGADDYLTKPFSAKELMASVRAHVQLGRLRRQSDAKIHESEARFRTMADCAPVIIWVSELDGQCTYLNRQWYGFTGMPDGEGLGSRWQSAIHPDDRQGLVKGFEEATRHRRFYRSEFRLRYHDGGYRWCIVSASPRTGTDQRFVGMTGSIVEIDELKRIESQLRAANMAKSEFLANMSHEIRTPMSAILGYTDILGKQLDDPDDMSCVEIIRSNGRFLLDIINDILDISKIEAGKMEIAATTFRLDRLVANVHSLMNVRAAEKSLDFQVEFSERVPQKTKGDSKRLKQILLNLIGNAIKFTEQGSVRLAIRCSDDPAQATIQFDVIDTGIGMTAEQQQTLFQPFSQGDSSVGRKFGGTGLGLAISQRLAKMMGGRIFAESVRGQGSTFSLQIPTETIADAAYVAPDHWAASAPSPEPRIQSSSGDDPIRGHILVVDDRRDIRFIAQRFIERAGGTVVVGENGEDAVAKVAAAESGGHPFDLIVIDMQMPVMDGYEATRRLRAEGFRKPIIALTAHAMEGDRQTCVEAGCTEYVAKPLDGTTFVRLIARLLSSA</sequence>
<dbReference type="CDD" id="cd16922">
    <property type="entry name" value="HATPase_EvgS-ArcB-TorS-like"/>
    <property type="match status" value="2"/>
</dbReference>
<dbReference type="Gene3D" id="3.30.450.20">
    <property type="entry name" value="PAS domain"/>
    <property type="match status" value="2"/>
</dbReference>
<dbReference type="InterPro" id="IPR013655">
    <property type="entry name" value="PAS_fold_3"/>
</dbReference>
<dbReference type="InterPro" id="IPR000014">
    <property type="entry name" value="PAS"/>
</dbReference>
<dbReference type="SUPFAM" id="SSF55785">
    <property type="entry name" value="PYP-like sensor domain (PAS domain)"/>
    <property type="match status" value="2"/>
</dbReference>
<protein>
    <recommendedName>
        <fullName evidence="2">histidine kinase</fullName>
        <ecNumber evidence="2">2.7.13.3</ecNumber>
    </recommendedName>
</protein>
<dbReference type="InterPro" id="IPR011006">
    <property type="entry name" value="CheY-like_superfamily"/>
</dbReference>
<evidence type="ECO:0000256" key="2">
    <source>
        <dbReference type="ARBA" id="ARBA00012438"/>
    </source>
</evidence>
<keyword evidence="4 16" id="KW-0808">Transferase</keyword>
<name>A0A5C5WN07_9BACT</name>
<dbReference type="CDD" id="cd00082">
    <property type="entry name" value="HisKA"/>
    <property type="match status" value="2"/>
</dbReference>
<dbReference type="FunFam" id="1.10.287.130:FF:000045">
    <property type="entry name" value="Two-component system sensor histidine kinase/response regulator"/>
    <property type="match status" value="1"/>
</dbReference>
<dbReference type="SMART" id="SM00387">
    <property type="entry name" value="HATPase_c"/>
    <property type="match status" value="2"/>
</dbReference>
<dbReference type="FunFam" id="3.30.565.10:FF:000010">
    <property type="entry name" value="Sensor histidine kinase RcsC"/>
    <property type="match status" value="1"/>
</dbReference>
<evidence type="ECO:0000313" key="17">
    <source>
        <dbReference type="Proteomes" id="UP000318053"/>
    </source>
</evidence>
<evidence type="ECO:0000256" key="8">
    <source>
        <dbReference type="ARBA" id="ARBA00023012"/>
    </source>
</evidence>
<dbReference type="PROSITE" id="PS50113">
    <property type="entry name" value="PAC"/>
    <property type="match status" value="1"/>
</dbReference>
<dbReference type="InterPro" id="IPR029016">
    <property type="entry name" value="GAF-like_dom_sf"/>
</dbReference>
<dbReference type="InterPro" id="IPR003594">
    <property type="entry name" value="HATPase_dom"/>
</dbReference>
<dbReference type="PANTHER" id="PTHR43047">
    <property type="entry name" value="TWO-COMPONENT HISTIDINE PROTEIN KINASE"/>
    <property type="match status" value="1"/>
</dbReference>
<dbReference type="CDD" id="cd00130">
    <property type="entry name" value="PAS"/>
    <property type="match status" value="1"/>
</dbReference>
<feature type="domain" description="PAC" evidence="15">
    <location>
        <begin position="829"/>
        <end position="881"/>
    </location>
</feature>
<feature type="modified residue" description="4-aspartylphosphate" evidence="9">
    <location>
        <position position="1201"/>
    </location>
</feature>
<feature type="modified residue" description="4-aspartylphosphate" evidence="9">
    <location>
        <position position="673"/>
    </location>
</feature>
<gene>
    <name evidence="16" type="primary">tmoS_2</name>
    <name evidence="16" type="ORF">CA85_52420</name>
</gene>
<dbReference type="InterPro" id="IPR001789">
    <property type="entry name" value="Sig_transdc_resp-reg_receiver"/>
</dbReference>
<dbReference type="InterPro" id="IPR036097">
    <property type="entry name" value="HisK_dim/P_sf"/>
</dbReference>
<feature type="region of interest" description="Disordered" evidence="11">
    <location>
        <begin position="590"/>
        <end position="625"/>
    </location>
</feature>
<feature type="domain" description="Response regulatory" evidence="13">
    <location>
        <begin position="1147"/>
        <end position="1266"/>
    </location>
</feature>
<keyword evidence="7" id="KW-0067">ATP-binding</keyword>
<proteinExistence type="predicted"/>
<dbReference type="Pfam" id="PF02518">
    <property type="entry name" value="HATPase_c"/>
    <property type="match status" value="2"/>
</dbReference>
<dbReference type="SUPFAM" id="SSF55874">
    <property type="entry name" value="ATPase domain of HSP90 chaperone/DNA topoisomerase II/histidine kinase"/>
    <property type="match status" value="2"/>
</dbReference>
<comment type="catalytic activity">
    <reaction evidence="1">
        <text>ATP + protein L-histidine = ADP + protein N-phospho-L-histidine.</text>
        <dbReference type="EC" id="2.7.13.3"/>
    </reaction>
</comment>
<evidence type="ECO:0000256" key="4">
    <source>
        <dbReference type="ARBA" id="ARBA00022679"/>
    </source>
</evidence>
<reference evidence="16 17" key="1">
    <citation type="submission" date="2019-02" db="EMBL/GenBank/DDBJ databases">
        <title>Deep-cultivation of Planctomycetes and their phenomic and genomic characterization uncovers novel biology.</title>
        <authorList>
            <person name="Wiegand S."/>
            <person name="Jogler M."/>
            <person name="Boedeker C."/>
            <person name="Pinto D."/>
            <person name="Vollmers J."/>
            <person name="Rivas-Marin E."/>
            <person name="Kohn T."/>
            <person name="Peeters S.H."/>
            <person name="Heuer A."/>
            <person name="Rast P."/>
            <person name="Oberbeckmann S."/>
            <person name="Bunk B."/>
            <person name="Jeske O."/>
            <person name="Meyerdierks A."/>
            <person name="Storesund J.E."/>
            <person name="Kallscheuer N."/>
            <person name="Luecker S."/>
            <person name="Lage O.M."/>
            <person name="Pohl T."/>
            <person name="Merkel B.J."/>
            <person name="Hornburger P."/>
            <person name="Mueller R.-W."/>
            <person name="Bruemmer F."/>
            <person name="Labrenz M."/>
            <person name="Spormann A.M."/>
            <person name="Op Den Camp H."/>
            <person name="Overmann J."/>
            <person name="Amann R."/>
            <person name="Jetten M.S.M."/>
            <person name="Mascher T."/>
            <person name="Medema M.H."/>
            <person name="Devos D.P."/>
            <person name="Kaster A.-K."/>
            <person name="Ovreas L."/>
            <person name="Rohde M."/>
            <person name="Galperin M.Y."/>
            <person name="Jogler C."/>
        </authorList>
    </citation>
    <scope>NUCLEOTIDE SEQUENCE [LARGE SCALE GENOMIC DNA]</scope>
    <source>
        <strain evidence="16 17">CA85</strain>
    </source>
</reference>
<dbReference type="SMART" id="SM00091">
    <property type="entry name" value="PAS"/>
    <property type="match status" value="1"/>
</dbReference>
<dbReference type="Proteomes" id="UP000318053">
    <property type="component" value="Unassembled WGS sequence"/>
</dbReference>
<dbReference type="Gene3D" id="1.10.287.130">
    <property type="match status" value="2"/>
</dbReference>
<dbReference type="InterPro" id="IPR000700">
    <property type="entry name" value="PAS-assoc_C"/>
</dbReference>
<evidence type="ECO:0000256" key="6">
    <source>
        <dbReference type="ARBA" id="ARBA00022777"/>
    </source>
</evidence>
<dbReference type="Pfam" id="PF00072">
    <property type="entry name" value="Response_reg"/>
    <property type="match status" value="2"/>
</dbReference>
<dbReference type="SMART" id="SM00388">
    <property type="entry name" value="HisKA"/>
    <property type="match status" value="2"/>
</dbReference>
<feature type="domain" description="Histidine kinase" evidence="12">
    <location>
        <begin position="337"/>
        <end position="555"/>
    </location>
</feature>
<feature type="domain" description="Histidine kinase" evidence="12">
    <location>
        <begin position="892"/>
        <end position="1112"/>
    </location>
</feature>
<dbReference type="PROSITE" id="PS50109">
    <property type="entry name" value="HIS_KIN"/>
    <property type="match status" value="2"/>
</dbReference>
<dbReference type="Gene3D" id="3.30.450.40">
    <property type="match status" value="1"/>
</dbReference>
<evidence type="ECO:0000259" key="14">
    <source>
        <dbReference type="PROSITE" id="PS50112"/>
    </source>
</evidence>
<dbReference type="SUPFAM" id="SSF52172">
    <property type="entry name" value="CheY-like"/>
    <property type="match status" value="2"/>
</dbReference>
<keyword evidence="17" id="KW-1185">Reference proteome</keyword>
<dbReference type="Pfam" id="PF08447">
    <property type="entry name" value="PAS_3"/>
    <property type="match status" value="1"/>
</dbReference>
<evidence type="ECO:0000313" key="16">
    <source>
        <dbReference type="EMBL" id="TWT51565.1"/>
    </source>
</evidence>
<feature type="coiled-coil region" evidence="10">
    <location>
        <begin position="304"/>
        <end position="333"/>
    </location>
</feature>
<evidence type="ECO:0000259" key="15">
    <source>
        <dbReference type="PROSITE" id="PS50113"/>
    </source>
</evidence>
<evidence type="ECO:0000256" key="9">
    <source>
        <dbReference type="PROSITE-ProRule" id="PRU00169"/>
    </source>
</evidence>
<dbReference type="Pfam" id="PF00512">
    <property type="entry name" value="HisKA"/>
    <property type="match status" value="2"/>
</dbReference>
<dbReference type="GO" id="GO:0009927">
    <property type="term" value="F:histidine phosphotransfer kinase activity"/>
    <property type="evidence" value="ECO:0007669"/>
    <property type="project" value="TreeGrafter"/>
</dbReference>
<dbReference type="PROSITE" id="PS50110">
    <property type="entry name" value="RESPONSE_REGULATORY"/>
    <property type="match status" value="2"/>
</dbReference>
<dbReference type="CDD" id="cd17574">
    <property type="entry name" value="REC_OmpR"/>
    <property type="match status" value="1"/>
</dbReference>
<organism evidence="16 17">
    <name type="scientific">Allorhodopirellula solitaria</name>
    <dbReference type="NCBI Taxonomy" id="2527987"/>
    <lineage>
        <taxon>Bacteria</taxon>
        <taxon>Pseudomonadati</taxon>
        <taxon>Planctomycetota</taxon>
        <taxon>Planctomycetia</taxon>
        <taxon>Pirellulales</taxon>
        <taxon>Pirellulaceae</taxon>
        <taxon>Allorhodopirellula</taxon>
    </lineage>
</organism>
<dbReference type="EMBL" id="SJPK01000047">
    <property type="protein sequence ID" value="TWT51565.1"/>
    <property type="molecule type" value="Genomic_DNA"/>
</dbReference>
<dbReference type="Gene3D" id="3.40.50.2300">
    <property type="match status" value="2"/>
</dbReference>
<dbReference type="PANTHER" id="PTHR43047:SF72">
    <property type="entry name" value="OSMOSENSING HISTIDINE PROTEIN KINASE SLN1"/>
    <property type="match status" value="1"/>
</dbReference>
<keyword evidence="8" id="KW-0902">Two-component regulatory system</keyword>
<dbReference type="OrthoDB" id="3272385at2"/>
<evidence type="ECO:0000256" key="11">
    <source>
        <dbReference type="SAM" id="MobiDB-lite"/>
    </source>
</evidence>
<evidence type="ECO:0000259" key="13">
    <source>
        <dbReference type="PROSITE" id="PS50110"/>
    </source>
</evidence>
<evidence type="ECO:0000256" key="7">
    <source>
        <dbReference type="ARBA" id="ARBA00022840"/>
    </source>
</evidence>